<evidence type="ECO:0000256" key="1">
    <source>
        <dbReference type="ARBA" id="ARBA00004651"/>
    </source>
</evidence>
<accession>A0ABV3M091</accession>
<dbReference type="Proteomes" id="UP001553843">
    <property type="component" value="Unassembled WGS sequence"/>
</dbReference>
<organism evidence="7 8">
    <name type="scientific">Streptomyces huasconensis</name>
    <dbReference type="NCBI Taxonomy" id="1854574"/>
    <lineage>
        <taxon>Bacteria</taxon>
        <taxon>Bacillati</taxon>
        <taxon>Actinomycetota</taxon>
        <taxon>Actinomycetes</taxon>
        <taxon>Kitasatosporales</taxon>
        <taxon>Streptomycetaceae</taxon>
        <taxon>Streptomyces</taxon>
    </lineage>
</organism>
<dbReference type="PANTHER" id="PTHR23513">
    <property type="entry name" value="INTEGRAL MEMBRANE EFFLUX PROTEIN-RELATED"/>
    <property type="match status" value="1"/>
</dbReference>
<evidence type="ECO:0000313" key="7">
    <source>
        <dbReference type="EMBL" id="MEW2365129.1"/>
    </source>
</evidence>
<evidence type="ECO:0000256" key="3">
    <source>
        <dbReference type="ARBA" id="ARBA00022692"/>
    </source>
</evidence>
<keyword evidence="8" id="KW-1185">Reference proteome</keyword>
<keyword evidence="5 6" id="KW-0472">Membrane</keyword>
<feature type="transmembrane region" description="Helical" evidence="6">
    <location>
        <begin position="106"/>
        <end position="129"/>
    </location>
</feature>
<keyword evidence="4 6" id="KW-1133">Transmembrane helix</keyword>
<dbReference type="SUPFAM" id="SSF103473">
    <property type="entry name" value="MFS general substrate transporter"/>
    <property type="match status" value="1"/>
</dbReference>
<dbReference type="InterPro" id="IPR036259">
    <property type="entry name" value="MFS_trans_sf"/>
</dbReference>
<feature type="transmembrane region" description="Helical" evidence="6">
    <location>
        <begin position="374"/>
        <end position="395"/>
    </location>
</feature>
<comment type="caution">
    <text evidence="7">The sequence shown here is derived from an EMBL/GenBank/DDBJ whole genome shotgun (WGS) entry which is preliminary data.</text>
</comment>
<dbReference type="PANTHER" id="PTHR23513:SF11">
    <property type="entry name" value="STAPHYLOFERRIN A TRANSPORTER"/>
    <property type="match status" value="1"/>
</dbReference>
<name>A0ABV3M091_9ACTN</name>
<feature type="transmembrane region" description="Helical" evidence="6">
    <location>
        <begin position="346"/>
        <end position="368"/>
    </location>
</feature>
<evidence type="ECO:0000256" key="4">
    <source>
        <dbReference type="ARBA" id="ARBA00022989"/>
    </source>
</evidence>
<feature type="transmembrane region" description="Helical" evidence="6">
    <location>
        <begin position="315"/>
        <end position="334"/>
    </location>
</feature>
<feature type="transmembrane region" description="Helical" evidence="6">
    <location>
        <begin position="46"/>
        <end position="67"/>
    </location>
</feature>
<sequence>MTTNAAPVTTTPRLIHYLGVAVPARLVGEGARIGLVLLALERTHSAGLGGALVAALTIPHVVAAPVLGAVADRVRRRRLFHALCLFAHGLGLAVTAVVVGRVPDGFTLALVAAAGCCAPLVTGGLTSLLGELVPADRLSRAFSIDSTSYNLAGICGPALAAALSAAAGPAIALTALGAAGAVAGLVMLTLPLEPRTEASGRSTRPRRADLATGLLELVRNPPLRAVTWSSSAGQIGVGALPVLTALLAQQYGAGWAAGGLMTAFAAGALAGSLIYAVRPWTDTHPERVVLGCLAATGLPLALAAAQPALGVTTVLFVLAGACTGPLFSALLAARERYAPTEVRTQIFTLGAGLKSTAAAGGAAAAGAVSGAGSGALLLAIAACQLLATLLGAALLTGRRAVGAKRADRAGEATVPDAASRTGHT</sequence>
<dbReference type="Pfam" id="PF07690">
    <property type="entry name" value="MFS_1"/>
    <property type="match status" value="1"/>
</dbReference>
<feature type="transmembrane region" description="Helical" evidence="6">
    <location>
        <begin position="288"/>
        <end position="309"/>
    </location>
</feature>
<feature type="transmembrane region" description="Helical" evidence="6">
    <location>
        <begin position="254"/>
        <end position="276"/>
    </location>
</feature>
<keyword evidence="3 6" id="KW-0812">Transmembrane</keyword>
<evidence type="ECO:0000256" key="5">
    <source>
        <dbReference type="ARBA" id="ARBA00023136"/>
    </source>
</evidence>
<dbReference type="InterPro" id="IPR011701">
    <property type="entry name" value="MFS"/>
</dbReference>
<reference evidence="7 8" key="1">
    <citation type="submission" date="2024-06" db="EMBL/GenBank/DDBJ databases">
        <title>The Natural Products Discovery Center: Release of the First 8490 Sequenced Strains for Exploring Actinobacteria Biosynthetic Diversity.</title>
        <authorList>
            <person name="Kalkreuter E."/>
            <person name="Kautsar S.A."/>
            <person name="Yang D."/>
            <person name="Bader C.D."/>
            <person name="Teijaro C.N."/>
            <person name="Fluegel L."/>
            <person name="Davis C.M."/>
            <person name="Simpson J.R."/>
            <person name="Lauterbach L."/>
            <person name="Steele A.D."/>
            <person name="Gui C."/>
            <person name="Meng S."/>
            <person name="Li G."/>
            <person name="Viehrig K."/>
            <person name="Ye F."/>
            <person name="Su P."/>
            <person name="Kiefer A.F."/>
            <person name="Nichols A."/>
            <person name="Cepeda A.J."/>
            <person name="Yan W."/>
            <person name="Fan B."/>
            <person name="Jiang Y."/>
            <person name="Adhikari A."/>
            <person name="Zheng C.-J."/>
            <person name="Schuster L."/>
            <person name="Cowan T.M."/>
            <person name="Smanski M.J."/>
            <person name="Chevrette M.G."/>
            <person name="De Carvalho L.P.S."/>
            <person name="Shen B."/>
        </authorList>
    </citation>
    <scope>NUCLEOTIDE SEQUENCE [LARGE SCALE GENOMIC DNA]</scope>
    <source>
        <strain evidence="7 8">NPDC047833</strain>
    </source>
</reference>
<dbReference type="RefSeq" id="WP_359772899.1">
    <property type="nucleotide sequence ID" value="NZ_JBEYRR010000001.1"/>
</dbReference>
<comment type="subcellular location">
    <subcellularLocation>
        <location evidence="1">Cell membrane</location>
        <topology evidence="1">Multi-pass membrane protein</topology>
    </subcellularLocation>
</comment>
<dbReference type="EMBL" id="JBEYRS010000011">
    <property type="protein sequence ID" value="MEW2365129.1"/>
    <property type="molecule type" value="Genomic_DNA"/>
</dbReference>
<keyword evidence="2" id="KW-1003">Cell membrane</keyword>
<feature type="transmembrane region" description="Helical" evidence="6">
    <location>
        <begin position="225"/>
        <end position="248"/>
    </location>
</feature>
<evidence type="ECO:0000313" key="8">
    <source>
        <dbReference type="Proteomes" id="UP001553843"/>
    </source>
</evidence>
<evidence type="ECO:0000256" key="2">
    <source>
        <dbReference type="ARBA" id="ARBA00022475"/>
    </source>
</evidence>
<feature type="transmembrane region" description="Helical" evidence="6">
    <location>
        <begin position="173"/>
        <end position="192"/>
    </location>
</feature>
<feature type="transmembrane region" description="Helical" evidence="6">
    <location>
        <begin position="79"/>
        <end position="100"/>
    </location>
</feature>
<protein>
    <submittedName>
        <fullName evidence="7">MFS transporter</fullName>
    </submittedName>
</protein>
<dbReference type="Gene3D" id="1.20.1250.20">
    <property type="entry name" value="MFS general substrate transporter like domains"/>
    <property type="match status" value="1"/>
</dbReference>
<feature type="transmembrane region" description="Helical" evidence="6">
    <location>
        <begin position="149"/>
        <end position="167"/>
    </location>
</feature>
<proteinExistence type="predicted"/>
<evidence type="ECO:0000256" key="6">
    <source>
        <dbReference type="SAM" id="Phobius"/>
    </source>
</evidence>
<gene>
    <name evidence="7" type="ORF">AB0887_24675</name>
</gene>